<evidence type="ECO:0000256" key="4">
    <source>
        <dbReference type="ARBA" id="ARBA00022475"/>
    </source>
</evidence>
<evidence type="ECO:0000256" key="7">
    <source>
        <dbReference type="ARBA" id="ARBA00022989"/>
    </source>
</evidence>
<dbReference type="Gene3D" id="1.25.40.10">
    <property type="entry name" value="Tetratricopeptide repeat domain"/>
    <property type="match status" value="1"/>
</dbReference>
<proteinExistence type="predicted"/>
<dbReference type="Pfam" id="PF07219">
    <property type="entry name" value="HemY_N"/>
    <property type="match status" value="1"/>
</dbReference>
<keyword evidence="5" id="KW-0997">Cell inner membrane</keyword>
<protein>
    <submittedName>
        <fullName evidence="12">Putative protoheme IX synthesis protein (HemY)</fullName>
    </submittedName>
</protein>
<keyword evidence="6 10" id="KW-0812">Transmembrane</keyword>
<evidence type="ECO:0000259" key="11">
    <source>
        <dbReference type="Pfam" id="PF07219"/>
    </source>
</evidence>
<dbReference type="GO" id="GO:0006779">
    <property type="term" value="P:porphyrin-containing compound biosynthetic process"/>
    <property type="evidence" value="ECO:0007669"/>
    <property type="project" value="UniProtKB-KW"/>
</dbReference>
<evidence type="ECO:0000256" key="3">
    <source>
        <dbReference type="ARBA" id="ARBA00004744"/>
    </source>
</evidence>
<keyword evidence="8 10" id="KW-0472">Membrane</keyword>
<accession>E6PSM4</accession>
<feature type="domain" description="HemY N-terminal" evidence="11">
    <location>
        <begin position="26"/>
        <end position="131"/>
    </location>
</feature>
<dbReference type="InterPro" id="IPR005254">
    <property type="entry name" value="Heme_biosyn_assoc_TPR_pro"/>
</dbReference>
<evidence type="ECO:0000256" key="9">
    <source>
        <dbReference type="ARBA" id="ARBA00023244"/>
    </source>
</evidence>
<evidence type="ECO:0000256" key="5">
    <source>
        <dbReference type="ARBA" id="ARBA00022519"/>
    </source>
</evidence>
<dbReference type="InterPro" id="IPR011990">
    <property type="entry name" value="TPR-like_helical_dom_sf"/>
</dbReference>
<gene>
    <name evidence="12" type="ORF">CARN2_3407</name>
</gene>
<dbReference type="InterPro" id="IPR010817">
    <property type="entry name" value="HemY_N"/>
</dbReference>
<dbReference type="SUPFAM" id="SSF48452">
    <property type="entry name" value="TPR-like"/>
    <property type="match status" value="1"/>
</dbReference>
<evidence type="ECO:0000256" key="10">
    <source>
        <dbReference type="SAM" id="Phobius"/>
    </source>
</evidence>
<feature type="transmembrane region" description="Helical" evidence="10">
    <location>
        <begin position="44"/>
        <end position="68"/>
    </location>
</feature>
<keyword evidence="9" id="KW-0627">Porphyrin biosynthesis</keyword>
<keyword evidence="7 10" id="KW-1133">Transmembrane helix</keyword>
<dbReference type="EMBL" id="CABM01000048">
    <property type="protein sequence ID" value="CBH97931.1"/>
    <property type="molecule type" value="Genomic_DNA"/>
</dbReference>
<evidence type="ECO:0000256" key="6">
    <source>
        <dbReference type="ARBA" id="ARBA00022692"/>
    </source>
</evidence>
<sequence length="405" mass="43889">MRWLAWVVALALAAALLAMAASGRPGNVAILLPPYRIDLSLNLAVLLLLLGFVLFYIAIRAFSLLLGLPRAAALFRSRRRMQVAAAALHESIMHLLGGRFRRAERAAGKASEVDAFKPGALLTAAQAAQAMQAYERRDAYLQALPAPARETGTLMQADWQIEARDAQAAQLALRTLSGGMQRRTQTMRLALSAARALHDHGEVLRLATTLRKHHGLHPAAAQAMIHGAALGLIRQANHDAESLEVLWKSFDPALRRDPQIAVAGARGLFAAGQAQQARALLVEALRAPGAEPAALMPALRGMLGGIDANFVAQAEAWVDRWPQEAQALFLAARACAELELWGKAQQYLHKALELCQPDERRLRGAIHAALARLQERIEREDQAGRHWRLAAMDLTSDDSAANSGA</sequence>
<comment type="subcellular location">
    <subcellularLocation>
        <location evidence="2">Cell inner membrane</location>
        <topology evidence="2">Multi-pass membrane protein</topology>
    </subcellularLocation>
</comment>
<comment type="pathway">
    <text evidence="3">Porphyrin-containing compound metabolism; protoheme biosynthesis.</text>
</comment>
<organism evidence="12">
    <name type="scientific">mine drainage metagenome</name>
    <dbReference type="NCBI Taxonomy" id="410659"/>
    <lineage>
        <taxon>unclassified sequences</taxon>
        <taxon>metagenomes</taxon>
        <taxon>ecological metagenomes</taxon>
    </lineage>
</organism>
<evidence type="ECO:0000256" key="1">
    <source>
        <dbReference type="ARBA" id="ARBA00002962"/>
    </source>
</evidence>
<name>E6PSM4_9ZZZZ</name>
<dbReference type="GO" id="GO:0042168">
    <property type="term" value="P:heme metabolic process"/>
    <property type="evidence" value="ECO:0007669"/>
    <property type="project" value="InterPro"/>
</dbReference>
<evidence type="ECO:0000256" key="2">
    <source>
        <dbReference type="ARBA" id="ARBA00004429"/>
    </source>
</evidence>
<reference evidence="12" key="1">
    <citation type="submission" date="2009-10" db="EMBL/GenBank/DDBJ databases">
        <title>Diversity of trophic interactions inside an arsenic-rich microbial ecosystem.</title>
        <authorList>
            <person name="Bertin P.N."/>
            <person name="Heinrich-Salmeron A."/>
            <person name="Pelletier E."/>
            <person name="Goulhen-Chollet F."/>
            <person name="Arsene-Ploetze F."/>
            <person name="Gallien S."/>
            <person name="Calteau A."/>
            <person name="Vallenet D."/>
            <person name="Casiot C."/>
            <person name="Chane-Woon-Ming B."/>
            <person name="Giloteaux L."/>
            <person name="Barakat M."/>
            <person name="Bonnefoy V."/>
            <person name="Bruneel O."/>
            <person name="Chandler M."/>
            <person name="Cleiss J."/>
            <person name="Duran R."/>
            <person name="Elbaz-Poulichet F."/>
            <person name="Fonknechten N."/>
            <person name="Lauga B."/>
            <person name="Mornico D."/>
            <person name="Ortet P."/>
            <person name="Schaeffer C."/>
            <person name="Siguier P."/>
            <person name="Alexander Thil Smith A."/>
            <person name="Van Dorsselaer A."/>
            <person name="Weissenbach J."/>
            <person name="Medigue C."/>
            <person name="Le Paslier D."/>
        </authorList>
    </citation>
    <scope>NUCLEOTIDE SEQUENCE</scope>
</reference>
<dbReference type="NCBIfam" id="TIGR00540">
    <property type="entry name" value="TPR_hemY_coli"/>
    <property type="match status" value="1"/>
</dbReference>
<dbReference type="UniPathway" id="UPA00252"/>
<evidence type="ECO:0000256" key="8">
    <source>
        <dbReference type="ARBA" id="ARBA00023136"/>
    </source>
</evidence>
<keyword evidence="4" id="KW-1003">Cell membrane</keyword>
<dbReference type="GO" id="GO:0005886">
    <property type="term" value="C:plasma membrane"/>
    <property type="evidence" value="ECO:0007669"/>
    <property type="project" value="UniProtKB-SubCell"/>
</dbReference>
<evidence type="ECO:0000313" key="12">
    <source>
        <dbReference type="EMBL" id="CBH97931.1"/>
    </source>
</evidence>
<comment type="caution">
    <text evidence="12">The sequence shown here is derived from an EMBL/GenBank/DDBJ whole genome shotgun (WGS) entry which is preliminary data.</text>
</comment>
<dbReference type="AlphaFoldDB" id="E6PSM4"/>
<comment type="function">
    <text evidence="1">Involved in a late step of protoheme IX synthesis.</text>
</comment>